<feature type="compositionally biased region" description="Polar residues" evidence="5">
    <location>
        <begin position="68"/>
        <end position="84"/>
    </location>
</feature>
<dbReference type="Proteomes" id="UP000507470">
    <property type="component" value="Unassembled WGS sequence"/>
</dbReference>
<dbReference type="FunFam" id="1.10.1170.10:FF:000003">
    <property type="entry name" value="E3 ubiquitin-protein ligase XIAP"/>
    <property type="match status" value="1"/>
</dbReference>
<evidence type="ECO:0000313" key="7">
    <source>
        <dbReference type="Proteomes" id="UP000507470"/>
    </source>
</evidence>
<gene>
    <name evidence="6" type="ORF">MCOR_29207</name>
</gene>
<dbReference type="PANTHER" id="PTHR10044">
    <property type="entry name" value="INHIBITOR OF APOPTOSIS"/>
    <property type="match status" value="1"/>
</dbReference>
<dbReference type="InterPro" id="IPR001370">
    <property type="entry name" value="BIR_rpt"/>
</dbReference>
<name>A0A6J8CHX3_MYTCO</name>
<keyword evidence="3" id="KW-0863">Zinc-finger</keyword>
<evidence type="ECO:0000256" key="2">
    <source>
        <dbReference type="ARBA" id="ARBA00022723"/>
    </source>
</evidence>
<feature type="region of interest" description="Disordered" evidence="5">
    <location>
        <begin position="46"/>
        <end position="84"/>
    </location>
</feature>
<evidence type="ECO:0000256" key="1">
    <source>
        <dbReference type="ARBA" id="ARBA00022703"/>
    </source>
</evidence>
<keyword evidence="6" id="KW-0012">Acyltransferase</keyword>
<evidence type="ECO:0000313" key="6">
    <source>
        <dbReference type="EMBL" id="CAC5394460.1"/>
    </source>
</evidence>
<organism evidence="6 7">
    <name type="scientific">Mytilus coruscus</name>
    <name type="common">Sea mussel</name>
    <dbReference type="NCBI Taxonomy" id="42192"/>
    <lineage>
        <taxon>Eukaryota</taxon>
        <taxon>Metazoa</taxon>
        <taxon>Spiralia</taxon>
        <taxon>Lophotrochozoa</taxon>
        <taxon>Mollusca</taxon>
        <taxon>Bivalvia</taxon>
        <taxon>Autobranchia</taxon>
        <taxon>Pteriomorphia</taxon>
        <taxon>Mytilida</taxon>
        <taxon>Mytiloidea</taxon>
        <taxon>Mytilidae</taxon>
        <taxon>Mytilinae</taxon>
        <taxon>Mytilus</taxon>
    </lineage>
</organism>
<keyword evidence="6" id="KW-0808">Transferase</keyword>
<dbReference type="Gene3D" id="3.30.40.10">
    <property type="entry name" value="Zinc/RING finger domain, C3HC4 (zinc finger)"/>
    <property type="match status" value="1"/>
</dbReference>
<keyword evidence="7" id="KW-1185">Reference proteome</keyword>
<dbReference type="Gene3D" id="1.10.1170.10">
    <property type="entry name" value="Inhibitor Of Apoptosis Protein (2mihbC-IAP-1), Chain A"/>
    <property type="match status" value="3"/>
</dbReference>
<dbReference type="SMART" id="SM00238">
    <property type="entry name" value="BIR"/>
    <property type="match status" value="3"/>
</dbReference>
<dbReference type="GO" id="GO:0043027">
    <property type="term" value="F:cysteine-type endopeptidase inhibitor activity involved in apoptotic process"/>
    <property type="evidence" value="ECO:0007669"/>
    <property type="project" value="TreeGrafter"/>
</dbReference>
<dbReference type="GO" id="GO:0005737">
    <property type="term" value="C:cytoplasm"/>
    <property type="evidence" value="ECO:0007669"/>
    <property type="project" value="TreeGrafter"/>
</dbReference>
<evidence type="ECO:0000256" key="4">
    <source>
        <dbReference type="ARBA" id="ARBA00022833"/>
    </source>
</evidence>
<reference evidence="6 7" key="1">
    <citation type="submission" date="2020-06" db="EMBL/GenBank/DDBJ databases">
        <authorList>
            <person name="Li R."/>
            <person name="Bekaert M."/>
        </authorList>
    </citation>
    <scope>NUCLEOTIDE SEQUENCE [LARGE SCALE GENOMIC DNA]</scope>
    <source>
        <strain evidence="7">wild</strain>
    </source>
</reference>
<dbReference type="EC" id="2.3.2.27" evidence="6"/>
<keyword evidence="1" id="KW-0053">Apoptosis</keyword>
<dbReference type="GO" id="GO:0061630">
    <property type="term" value="F:ubiquitin protein ligase activity"/>
    <property type="evidence" value="ECO:0007669"/>
    <property type="project" value="UniProtKB-EC"/>
</dbReference>
<sequence length="755" mass="87532">MTKMFDINNNVSNNKCNTIYLHSTHVQNRREDHLCRSHVISLICPDRKDSSNQQKANKKSTKEAINDNIRSSGKTRNQNEISTPSKMIPGAVRKKADDIYTMKRTHKDKEILEIERETKPKQHVGFLKIISNVCEPKICKDEIHHIRVNENRFPPRSDSNQILRVRKEETGNFYENKSKITTIKDFMLDVRGDRLNTFLFRWKQKPGIAWPGQLADAGFFYEGNALDVKCFECKIVTSVDKWTQNENPMEAHARININCLFVKKQGFKPIKTVREEDAPLGQNNYVLDEKVAVADITLPQNVVAETTKQRYTVNEQHVPPLLIPAGQLSGLVKGNEANNENTKSQDKEVKTATAIDTKALGDIFKDGLSIGDSIAEHVRRNTHTSNDSMNSQLTMDVSNPGNHYTEYKYPQFQSISSRLRSFEKWRFSHKQTPQSLSSAGYFYTGENDIVRCFCCDLGLAEWDPKDDPWKEHARHNPKCWFLINEKGTVFIEFIQKDWKKIYNAKHAAFDDKESRIATFDDWRKDIEQTPEILADAGFFFTGDEDVVRCHYCDGGLRNWEPGDIPWQEHARWFPFCKYLIKMKGREYIEEVKRITEERQRSESTVSTATHLSSLPEDIRDLQPIKELQEMKIEDELIRSAVSEFRNKKGHTNFTTAELITLIFEGKEQQQPKQSPFAASSIVQKENEEEKDPQKIKETNRQLKEKMKCIRCRTNDICMLFVNCGHRQTCEECADLMDFCPICDTRIKKRLKTFLS</sequence>
<dbReference type="SUPFAM" id="SSF57924">
    <property type="entry name" value="Inhibitor of apoptosis (IAP) repeat"/>
    <property type="match status" value="3"/>
</dbReference>
<dbReference type="PROSITE" id="PS50143">
    <property type="entry name" value="BIR_REPEAT_2"/>
    <property type="match status" value="3"/>
</dbReference>
<dbReference type="OrthoDB" id="6128279at2759"/>
<keyword evidence="4" id="KW-0862">Zinc</keyword>
<keyword evidence="2" id="KW-0479">Metal-binding</keyword>
<accession>A0A6J8CHX3</accession>
<dbReference type="CDD" id="cd00022">
    <property type="entry name" value="BIR"/>
    <property type="match status" value="3"/>
</dbReference>
<dbReference type="Pfam" id="PF13920">
    <property type="entry name" value="zf-C3HC4_3"/>
    <property type="match status" value="1"/>
</dbReference>
<proteinExistence type="predicted"/>
<evidence type="ECO:0000256" key="5">
    <source>
        <dbReference type="SAM" id="MobiDB-lite"/>
    </source>
</evidence>
<dbReference type="InterPro" id="IPR050784">
    <property type="entry name" value="IAP"/>
</dbReference>
<dbReference type="AlphaFoldDB" id="A0A6J8CHX3"/>
<dbReference type="InterPro" id="IPR013083">
    <property type="entry name" value="Znf_RING/FYVE/PHD"/>
</dbReference>
<dbReference type="GO" id="GO:0006915">
    <property type="term" value="P:apoptotic process"/>
    <property type="evidence" value="ECO:0007669"/>
    <property type="project" value="UniProtKB-KW"/>
</dbReference>
<dbReference type="PROSITE" id="PS01282">
    <property type="entry name" value="BIR_REPEAT_1"/>
    <property type="match status" value="1"/>
</dbReference>
<protein>
    <submittedName>
        <fullName evidence="6">XIAP</fullName>
        <ecNumber evidence="6">2.3.2.27</ecNumber>
    </submittedName>
</protein>
<feature type="region of interest" description="Disordered" evidence="5">
    <location>
        <begin position="669"/>
        <end position="697"/>
    </location>
</feature>
<dbReference type="GO" id="GO:0005634">
    <property type="term" value="C:nucleus"/>
    <property type="evidence" value="ECO:0007669"/>
    <property type="project" value="TreeGrafter"/>
</dbReference>
<feature type="compositionally biased region" description="Basic and acidic residues" evidence="5">
    <location>
        <begin position="684"/>
        <end position="697"/>
    </location>
</feature>
<feature type="compositionally biased region" description="Polar residues" evidence="5">
    <location>
        <begin position="670"/>
        <end position="683"/>
    </location>
</feature>
<dbReference type="GO" id="GO:0043066">
    <property type="term" value="P:negative regulation of apoptotic process"/>
    <property type="evidence" value="ECO:0007669"/>
    <property type="project" value="TreeGrafter"/>
</dbReference>
<dbReference type="FunFam" id="1.10.1170.10:FF:000002">
    <property type="entry name" value="Baculoviral IAP repeat containing 7"/>
    <property type="match status" value="1"/>
</dbReference>
<dbReference type="GO" id="GO:0008270">
    <property type="term" value="F:zinc ion binding"/>
    <property type="evidence" value="ECO:0007669"/>
    <property type="project" value="UniProtKB-KW"/>
</dbReference>
<dbReference type="GO" id="GO:0031398">
    <property type="term" value="P:positive regulation of protein ubiquitination"/>
    <property type="evidence" value="ECO:0007669"/>
    <property type="project" value="TreeGrafter"/>
</dbReference>
<dbReference type="EMBL" id="CACVKT020005287">
    <property type="protein sequence ID" value="CAC5394460.1"/>
    <property type="molecule type" value="Genomic_DNA"/>
</dbReference>
<dbReference type="GO" id="GO:0051726">
    <property type="term" value="P:regulation of cell cycle"/>
    <property type="evidence" value="ECO:0007669"/>
    <property type="project" value="TreeGrafter"/>
</dbReference>
<evidence type="ECO:0000256" key="3">
    <source>
        <dbReference type="ARBA" id="ARBA00022771"/>
    </source>
</evidence>
<dbReference type="PANTHER" id="PTHR10044:SF139">
    <property type="entry name" value="DEATH-ASSOCIATED INHIBITOR OF APOPTOSIS 2"/>
    <property type="match status" value="1"/>
</dbReference>
<dbReference type="Pfam" id="PF00653">
    <property type="entry name" value="BIR"/>
    <property type="match status" value="3"/>
</dbReference>